<dbReference type="PRINTS" id="PR00111">
    <property type="entry name" value="ABHYDROLASE"/>
</dbReference>
<protein>
    <recommendedName>
        <fullName evidence="1">AB hydrolase-1 domain-containing protein</fullName>
    </recommendedName>
</protein>
<reference evidence="2 3" key="1">
    <citation type="submission" date="2017-12" db="EMBL/GenBank/DDBJ databases">
        <title>The draft genome sequence of Brumimicrobium saltpan LHR20.</title>
        <authorList>
            <person name="Do Z.-J."/>
            <person name="Luo H.-R."/>
        </authorList>
    </citation>
    <scope>NUCLEOTIDE SEQUENCE [LARGE SCALE GENOMIC DNA]</scope>
    <source>
        <strain evidence="2 3">LHR20</strain>
    </source>
</reference>
<dbReference type="OrthoDB" id="9780932at2"/>
<comment type="caution">
    <text evidence="2">The sequence shown here is derived from an EMBL/GenBank/DDBJ whole genome shotgun (WGS) entry which is preliminary data.</text>
</comment>
<evidence type="ECO:0000313" key="3">
    <source>
        <dbReference type="Proteomes" id="UP000236654"/>
    </source>
</evidence>
<keyword evidence="3" id="KW-1185">Reference proteome</keyword>
<dbReference type="InterPro" id="IPR029058">
    <property type="entry name" value="AB_hydrolase_fold"/>
</dbReference>
<dbReference type="PANTHER" id="PTHR43139:SF52">
    <property type="entry name" value="SI:DKEY-122A22.2"/>
    <property type="match status" value="1"/>
</dbReference>
<dbReference type="InterPro" id="IPR052370">
    <property type="entry name" value="Meta-cleavage_hydrolase"/>
</dbReference>
<accession>A0A2I0QZJ3</accession>
<dbReference type="PANTHER" id="PTHR43139">
    <property type="entry name" value="SI:DKEY-122A22.2"/>
    <property type="match status" value="1"/>
</dbReference>
<dbReference type="RefSeq" id="WP_101335564.1">
    <property type="nucleotide sequence ID" value="NZ_PJNI01000019.1"/>
</dbReference>
<name>A0A2I0QZJ3_9FLAO</name>
<dbReference type="AlphaFoldDB" id="A0A2I0QZJ3"/>
<evidence type="ECO:0000259" key="1">
    <source>
        <dbReference type="Pfam" id="PF00561"/>
    </source>
</evidence>
<dbReference type="SUPFAM" id="SSF53474">
    <property type="entry name" value="alpha/beta-Hydrolases"/>
    <property type="match status" value="1"/>
</dbReference>
<feature type="domain" description="AB hydrolase-1" evidence="1">
    <location>
        <begin position="62"/>
        <end position="291"/>
    </location>
</feature>
<sequence length="308" mass="35314">MLRLIIAIVGLFTLSLSSCKNIVKKYDQHLHKKYNRNDFQDHSVELSQHKIFYYDNKRENAPVLLFIHGFGGDGKISWKEQIKEFEDDYRVIVPDLLWFGHSTSDATPNLDSQIEAIHELTNYLSIKDIHLVGISYGGFVSLGLAEKYKEKWASLTIVDSPGVHFTDDELDAFCDKVGAANLEDAFVPKNSDEVKRLMEFSFRNAPPLTDHVRALTLGVYFSKHPKEQRKLLRELPRNRKKFENLNIKVPVLILWGEEDEIFLVADAHALQEQLNAQLVIVPKAGHALPFEQAKAFNEHLETFISNIE</sequence>
<evidence type="ECO:0000313" key="2">
    <source>
        <dbReference type="EMBL" id="PKR79738.1"/>
    </source>
</evidence>
<dbReference type="InterPro" id="IPR000073">
    <property type="entry name" value="AB_hydrolase_1"/>
</dbReference>
<dbReference type="Pfam" id="PF00561">
    <property type="entry name" value="Abhydrolase_1"/>
    <property type="match status" value="1"/>
</dbReference>
<gene>
    <name evidence="2" type="ORF">CW751_13515</name>
</gene>
<dbReference type="EMBL" id="PJNI01000019">
    <property type="protein sequence ID" value="PKR79738.1"/>
    <property type="molecule type" value="Genomic_DNA"/>
</dbReference>
<organism evidence="2 3">
    <name type="scientific">Brumimicrobium salinarum</name>
    <dbReference type="NCBI Taxonomy" id="2058658"/>
    <lineage>
        <taxon>Bacteria</taxon>
        <taxon>Pseudomonadati</taxon>
        <taxon>Bacteroidota</taxon>
        <taxon>Flavobacteriia</taxon>
        <taxon>Flavobacteriales</taxon>
        <taxon>Crocinitomicaceae</taxon>
        <taxon>Brumimicrobium</taxon>
    </lineage>
</organism>
<dbReference type="PROSITE" id="PS51257">
    <property type="entry name" value="PROKAR_LIPOPROTEIN"/>
    <property type="match status" value="1"/>
</dbReference>
<dbReference type="Proteomes" id="UP000236654">
    <property type="component" value="Unassembled WGS sequence"/>
</dbReference>
<proteinExistence type="predicted"/>
<dbReference type="Gene3D" id="3.40.50.1820">
    <property type="entry name" value="alpha/beta hydrolase"/>
    <property type="match status" value="1"/>
</dbReference>